<gene>
    <name evidence="2" type="ORF">TRN7648_04027</name>
</gene>
<keyword evidence="3" id="KW-1185">Reference proteome</keyword>
<feature type="transmembrane region" description="Helical" evidence="1">
    <location>
        <begin position="143"/>
        <end position="161"/>
    </location>
</feature>
<evidence type="ECO:0000313" key="2">
    <source>
        <dbReference type="EMBL" id="CUH82485.1"/>
    </source>
</evidence>
<evidence type="ECO:0000313" key="3">
    <source>
        <dbReference type="Proteomes" id="UP000054935"/>
    </source>
</evidence>
<keyword evidence="1" id="KW-1133">Transmembrane helix</keyword>
<dbReference type="AlphaFoldDB" id="A0A0P1GKA1"/>
<reference evidence="2 3" key="1">
    <citation type="submission" date="2015-09" db="EMBL/GenBank/DDBJ databases">
        <authorList>
            <consortium name="Swine Surveillance"/>
        </authorList>
    </citation>
    <scope>NUCLEOTIDE SEQUENCE [LARGE SCALE GENOMIC DNA]</scope>
    <source>
        <strain evidence="2 3">CECT 7648</strain>
    </source>
</reference>
<feature type="transmembrane region" description="Helical" evidence="1">
    <location>
        <begin position="100"/>
        <end position="123"/>
    </location>
</feature>
<protein>
    <submittedName>
        <fullName evidence="2">Uncharacterized protein</fullName>
    </submittedName>
</protein>
<dbReference type="EMBL" id="CYSE01000014">
    <property type="protein sequence ID" value="CUH82485.1"/>
    <property type="molecule type" value="Genomic_DNA"/>
</dbReference>
<accession>A0A0P1GKA1</accession>
<keyword evidence="1" id="KW-0812">Transmembrane</keyword>
<name>A0A0P1GKA1_9RHOB</name>
<organism evidence="2 3">
    <name type="scientific">Tropicibacter naphthalenivorans</name>
    <dbReference type="NCBI Taxonomy" id="441103"/>
    <lineage>
        <taxon>Bacteria</taxon>
        <taxon>Pseudomonadati</taxon>
        <taxon>Pseudomonadota</taxon>
        <taxon>Alphaproteobacteria</taxon>
        <taxon>Rhodobacterales</taxon>
        <taxon>Roseobacteraceae</taxon>
        <taxon>Tropicibacter</taxon>
    </lineage>
</organism>
<feature type="transmembrane region" description="Helical" evidence="1">
    <location>
        <begin position="7"/>
        <end position="26"/>
    </location>
</feature>
<evidence type="ECO:0000256" key="1">
    <source>
        <dbReference type="SAM" id="Phobius"/>
    </source>
</evidence>
<keyword evidence="1" id="KW-0472">Membrane</keyword>
<proteinExistence type="predicted"/>
<sequence length="166" mass="18010">MTRTAAYAALSAAVLGLYLVMVLWTLPAIKDAAGGLAPFDLRPFGYSVAEARAFAETLSDYGRALYLGPQHRLDTLFPALLVVWSCWTLLKLLPRRVAVALWAVVVLGMIGDYGENISVTSLLTQFDEATAQAASRFTIVKSMASTLVYTVMIGALIALGLKRLRR</sequence>
<dbReference type="OrthoDB" id="5198105at2"/>
<dbReference type="Proteomes" id="UP000054935">
    <property type="component" value="Unassembled WGS sequence"/>
</dbReference>
<dbReference type="RefSeq" id="WP_058249379.1">
    <property type="nucleotide sequence ID" value="NZ_CYSE01000014.1"/>
</dbReference>
<dbReference type="STRING" id="441103.TRN7648_04027"/>
<feature type="transmembrane region" description="Helical" evidence="1">
    <location>
        <begin position="75"/>
        <end position="93"/>
    </location>
</feature>